<dbReference type="EMBL" id="CADEAL010003524">
    <property type="protein sequence ID" value="CAB1445008.1"/>
    <property type="molecule type" value="Genomic_DNA"/>
</dbReference>
<proteinExistence type="predicted"/>
<gene>
    <name evidence="1" type="ORF">PLEPLA_LOCUS32738</name>
</gene>
<dbReference type="Proteomes" id="UP001153269">
    <property type="component" value="Unassembled WGS sequence"/>
</dbReference>
<evidence type="ECO:0000313" key="1">
    <source>
        <dbReference type="EMBL" id="CAB1445008.1"/>
    </source>
</evidence>
<name>A0A9N7V8U6_PLEPL</name>
<keyword evidence="2" id="KW-1185">Reference proteome</keyword>
<sequence length="108" mass="11583">MNRPIQVKPADSEGRGDALALPPPSIFSLTGMVIDHIILKPFVTNITESGDLDCLGREDEGCWLAQSGRPQGRDCLEAPHAHRGARFTLHANEAKRSLRASGLGGAKL</sequence>
<dbReference type="AlphaFoldDB" id="A0A9N7V8U6"/>
<reference evidence="1" key="1">
    <citation type="submission" date="2020-03" db="EMBL/GenBank/DDBJ databases">
        <authorList>
            <person name="Weist P."/>
        </authorList>
    </citation>
    <scope>NUCLEOTIDE SEQUENCE</scope>
</reference>
<organism evidence="1 2">
    <name type="scientific">Pleuronectes platessa</name>
    <name type="common">European plaice</name>
    <dbReference type="NCBI Taxonomy" id="8262"/>
    <lineage>
        <taxon>Eukaryota</taxon>
        <taxon>Metazoa</taxon>
        <taxon>Chordata</taxon>
        <taxon>Craniata</taxon>
        <taxon>Vertebrata</taxon>
        <taxon>Euteleostomi</taxon>
        <taxon>Actinopterygii</taxon>
        <taxon>Neopterygii</taxon>
        <taxon>Teleostei</taxon>
        <taxon>Neoteleostei</taxon>
        <taxon>Acanthomorphata</taxon>
        <taxon>Carangaria</taxon>
        <taxon>Pleuronectiformes</taxon>
        <taxon>Pleuronectoidei</taxon>
        <taxon>Pleuronectidae</taxon>
        <taxon>Pleuronectes</taxon>
    </lineage>
</organism>
<accession>A0A9N7V8U6</accession>
<protein>
    <submittedName>
        <fullName evidence="1">Uncharacterized protein</fullName>
    </submittedName>
</protein>
<evidence type="ECO:0000313" key="2">
    <source>
        <dbReference type="Proteomes" id="UP001153269"/>
    </source>
</evidence>
<comment type="caution">
    <text evidence="1">The sequence shown here is derived from an EMBL/GenBank/DDBJ whole genome shotgun (WGS) entry which is preliminary data.</text>
</comment>